<dbReference type="PANTHER" id="PTHR22948">
    <property type="entry name" value="TUDOR DOMAIN CONTAINING PROTEIN"/>
    <property type="match status" value="1"/>
</dbReference>
<protein>
    <recommendedName>
        <fullName evidence="2">Tudor domain-containing protein</fullName>
    </recommendedName>
</protein>
<gene>
    <name evidence="3" type="ORF">TRIADDRAFT_57935</name>
</gene>
<dbReference type="CDD" id="cd20379">
    <property type="entry name" value="Tudor_dTUD-like"/>
    <property type="match status" value="2"/>
</dbReference>
<dbReference type="RefSeq" id="XP_002113966.1">
    <property type="nucleotide sequence ID" value="XM_002113930.1"/>
</dbReference>
<dbReference type="GeneID" id="6755500"/>
<dbReference type="OMA" id="FCANARS"/>
<dbReference type="OrthoDB" id="10069557at2759"/>
<dbReference type="PANTHER" id="PTHR22948:SF29">
    <property type="entry name" value="FI02030P-RELATED"/>
    <property type="match status" value="1"/>
</dbReference>
<dbReference type="InParanoid" id="B3S259"/>
<feature type="compositionally biased region" description="Polar residues" evidence="1">
    <location>
        <begin position="434"/>
        <end position="444"/>
    </location>
</feature>
<feature type="region of interest" description="Disordered" evidence="1">
    <location>
        <begin position="1"/>
        <end position="20"/>
    </location>
</feature>
<dbReference type="CTD" id="6755500"/>
<feature type="region of interest" description="Disordered" evidence="1">
    <location>
        <begin position="1021"/>
        <end position="1054"/>
    </location>
</feature>
<dbReference type="SUPFAM" id="SSF63748">
    <property type="entry name" value="Tudor/PWWP/MBT"/>
    <property type="match status" value="4"/>
</dbReference>
<dbReference type="InterPro" id="IPR035437">
    <property type="entry name" value="SNase_OB-fold_sf"/>
</dbReference>
<dbReference type="HOGENOM" id="CLU_277900_0_0_1"/>
<accession>B3S259</accession>
<dbReference type="InterPro" id="IPR050621">
    <property type="entry name" value="Tudor_domain_containing"/>
</dbReference>
<feature type="compositionally biased region" description="Polar residues" evidence="1">
    <location>
        <begin position="1021"/>
        <end position="1052"/>
    </location>
</feature>
<dbReference type="KEGG" id="tad:TRIADDRAFT_57935"/>
<name>B3S259_TRIAD</name>
<sequence length="1140" mass="129077">MVAVTPVKGQSKPGSKKSEKMKHFDIGATYEFNIHHIQSPSGEIWGHLQTSVQDVRELSHVLDFFYSKCGDKIPPLTQAKVGQLCCARTKRFDDDGWARGKIIQLDESKDNLRLFFQDYGHTQWIPLPKVKMLKNTFNNLPSFTVQIKPSDITKSDYAHDEELSAQFCQQLEKLILHQKIKCIVEKIEETDLHKILVARIYLADGRNESIGSILSQQLRRMRSTFQHILPDCKEGQDIDISILHVHNPGQFYCRIASQQSQDNIKMDELERCLRLYYGLSISTDQDYPLQVGAACAAPFTDRKWHRGIIKQIVCDDGDKEALVQSVDTGACELIDNGKIKGLEPELQDIPVNIFQCQLHGIKPNDSKSTWSVDSTLFLQQLAQEQRICGLVRRILHDNSSIGKQLYSVELHRPGENLTVNEQMIMDGFAASSLSRQSTRSITSPDESKNCNDIDNSQLDESNNCKSVCQSNASKVSFGDEMFDVDHNEERNAKTLVNSPKSNSKVNIVGSFKHNEQDRNDCKKPITYTNGENLQAKKYQNKKWEAVAKEEDLIKLVYDRSRLVTSVDNPDVIVAFIKDPSEFWCQFASNISIINDIQARMNEYSQQKRLRIPKDIKSGECYCTRFDKDDVWYRGKVIGKFGDKASVYFIDYGNTDWVQLKDIMVLENDFRQHPWQAFTCKLDGVCPILGSSWGSKATDQFTEMVTSKTFCMTIKTEIDDKLSIILVDNESKQINNRLVEIGVANKETYNLLKKQLSSTYSKNWRRTDNDYKTSMPTMKFQPSISASHEKLTTTDVTEHTKHKQPSEFNHVQKVEERLSLIVGKKTSVCVMHVESPNCFYAVIPKIDSFIDMEKKLQDFCANARSPVSPDEFCLGKMYVAFSTKFNKWCRCILTDKNERGVITCDVFYIDYGTAEKSIQGTSLKILPPKFHETKDQALKCYLTPASAGEDLRSNWHPMASLQLENLCHDKWLDGTITRVDQDGKLFGLSITIANKDSPTKDRNVYDMLSKFIRSDSSKSLNISATSKSGLNSETNNSYTSSKLGQTSAMSSKKGSSRCESEVDTLIFGEGSASNSRELSIPLQPEIIRISGRKGERVLIPSKVDSTSTPITSNGHRSHIGMNNIKNGLSTQDRFSRLASAV</sequence>
<proteinExistence type="predicted"/>
<feature type="domain" description="Tudor" evidence="2">
    <location>
        <begin position="78"/>
        <end position="140"/>
    </location>
</feature>
<feature type="region of interest" description="Disordered" evidence="1">
    <location>
        <begin position="434"/>
        <end position="454"/>
    </location>
</feature>
<evidence type="ECO:0000256" key="1">
    <source>
        <dbReference type="SAM" id="MobiDB-lite"/>
    </source>
</evidence>
<dbReference type="Pfam" id="PF00567">
    <property type="entry name" value="TUDOR"/>
    <property type="match status" value="4"/>
</dbReference>
<dbReference type="eggNOG" id="KOG2039">
    <property type="taxonomic scope" value="Eukaryota"/>
</dbReference>
<reference evidence="3 4" key="1">
    <citation type="journal article" date="2008" name="Nature">
        <title>The Trichoplax genome and the nature of placozoans.</title>
        <authorList>
            <person name="Srivastava M."/>
            <person name="Begovic E."/>
            <person name="Chapman J."/>
            <person name="Putnam N.H."/>
            <person name="Hellsten U."/>
            <person name="Kawashima T."/>
            <person name="Kuo A."/>
            <person name="Mitros T."/>
            <person name="Salamov A."/>
            <person name="Carpenter M.L."/>
            <person name="Signorovitch A.Y."/>
            <person name="Moreno M.A."/>
            <person name="Kamm K."/>
            <person name="Grimwood J."/>
            <person name="Schmutz J."/>
            <person name="Shapiro H."/>
            <person name="Grigoriev I.V."/>
            <person name="Buss L.W."/>
            <person name="Schierwater B."/>
            <person name="Dellaporta S.L."/>
            <person name="Rokhsar D.S."/>
        </authorList>
    </citation>
    <scope>NUCLEOTIDE SEQUENCE [LARGE SCALE GENOMIC DNA]</scope>
    <source>
        <strain evidence="3 4">Grell-BS-1999</strain>
    </source>
</reference>
<dbReference type="Gene3D" id="2.40.50.90">
    <property type="match status" value="4"/>
</dbReference>
<dbReference type="FunFam" id="2.30.30.140:FF:000018">
    <property type="entry name" value="Serine/threonine-protein kinase 31"/>
    <property type="match status" value="1"/>
</dbReference>
<dbReference type="Proteomes" id="UP000009022">
    <property type="component" value="Unassembled WGS sequence"/>
</dbReference>
<feature type="domain" description="Tudor" evidence="2">
    <location>
        <begin position="614"/>
        <end position="672"/>
    </location>
</feature>
<dbReference type="FunCoup" id="B3S259">
    <property type="interactions" value="38"/>
</dbReference>
<organism evidence="3 4">
    <name type="scientific">Trichoplax adhaerens</name>
    <name type="common">Trichoplax reptans</name>
    <dbReference type="NCBI Taxonomy" id="10228"/>
    <lineage>
        <taxon>Eukaryota</taxon>
        <taxon>Metazoa</taxon>
        <taxon>Placozoa</taxon>
        <taxon>Uniplacotomia</taxon>
        <taxon>Trichoplacea</taxon>
        <taxon>Trichoplacidae</taxon>
        <taxon>Trichoplax</taxon>
    </lineage>
</organism>
<dbReference type="EMBL" id="DS985247">
    <property type="protein sequence ID" value="EDV23056.1"/>
    <property type="molecule type" value="Genomic_DNA"/>
</dbReference>
<evidence type="ECO:0000313" key="4">
    <source>
        <dbReference type="Proteomes" id="UP000009022"/>
    </source>
</evidence>
<dbReference type="PhylomeDB" id="B3S259"/>
<feature type="domain" description="Tudor" evidence="2">
    <location>
        <begin position="288"/>
        <end position="349"/>
    </location>
</feature>
<dbReference type="SMART" id="SM00333">
    <property type="entry name" value="TUDOR"/>
    <property type="match status" value="4"/>
</dbReference>
<keyword evidence="4" id="KW-1185">Reference proteome</keyword>
<dbReference type="Gene3D" id="2.30.30.140">
    <property type="match status" value="4"/>
</dbReference>
<dbReference type="AlphaFoldDB" id="B3S259"/>
<evidence type="ECO:0000313" key="3">
    <source>
        <dbReference type="EMBL" id="EDV23056.1"/>
    </source>
</evidence>
<evidence type="ECO:0000259" key="2">
    <source>
        <dbReference type="PROSITE" id="PS50304"/>
    </source>
</evidence>
<dbReference type="InterPro" id="IPR002999">
    <property type="entry name" value="Tudor"/>
</dbReference>
<dbReference type="PROSITE" id="PS50304">
    <property type="entry name" value="TUDOR"/>
    <property type="match status" value="3"/>
</dbReference>